<evidence type="ECO:0000256" key="6">
    <source>
        <dbReference type="ARBA" id="ARBA00049360"/>
    </source>
</evidence>
<dbReference type="Pfam" id="PF00004">
    <property type="entry name" value="AAA"/>
    <property type="match status" value="1"/>
</dbReference>
<dbReference type="Pfam" id="PF25568">
    <property type="entry name" value="AAA_lid_At3g28540"/>
    <property type="match status" value="1"/>
</dbReference>
<dbReference type="GeneID" id="104586579"/>
<name>A0A1U7YQ43_NELNU</name>
<dbReference type="Gene3D" id="6.10.280.40">
    <property type="match status" value="1"/>
</dbReference>
<comment type="catalytic activity">
    <reaction evidence="6">
        <text>ATP + H2O = ADP + phosphate + H(+)</text>
        <dbReference type="Rhea" id="RHEA:13065"/>
        <dbReference type="ChEBI" id="CHEBI:15377"/>
        <dbReference type="ChEBI" id="CHEBI:15378"/>
        <dbReference type="ChEBI" id="CHEBI:30616"/>
        <dbReference type="ChEBI" id="CHEBI:43474"/>
        <dbReference type="ChEBI" id="CHEBI:456216"/>
    </reaction>
</comment>
<gene>
    <name evidence="13" type="primary">LOC104586579</name>
</gene>
<dbReference type="InterPro" id="IPR025753">
    <property type="entry name" value="AAA_N_dom"/>
</dbReference>
<dbReference type="FunCoup" id="A0A1U7YQ43">
    <property type="interactions" value="1538"/>
</dbReference>
<feature type="transmembrane region" description="Helical" evidence="10">
    <location>
        <begin position="6"/>
        <end position="24"/>
    </location>
</feature>
<dbReference type="SUPFAM" id="SSF52540">
    <property type="entry name" value="P-loop containing nucleoside triphosphate hydrolases"/>
    <property type="match status" value="1"/>
</dbReference>
<dbReference type="InterPro" id="IPR003960">
    <property type="entry name" value="ATPase_AAA_CS"/>
</dbReference>
<dbReference type="OrthoDB" id="10251412at2759"/>
<protein>
    <submittedName>
        <fullName evidence="13">AAA-ATPase ASD, mitochondrial-like</fullName>
    </submittedName>
</protein>
<comment type="similarity">
    <text evidence="2">Belongs to the AAA ATPase family. BCS1 subfamily.</text>
</comment>
<keyword evidence="10" id="KW-1133">Transmembrane helix</keyword>
<dbReference type="GO" id="GO:0006950">
    <property type="term" value="P:response to stress"/>
    <property type="evidence" value="ECO:0007669"/>
    <property type="project" value="UniProtKB-ARBA"/>
</dbReference>
<dbReference type="FunFam" id="3.40.50.300:FF:001122">
    <property type="entry name" value="AAA-ATPase ASD, mitochondrial"/>
    <property type="match status" value="1"/>
</dbReference>
<dbReference type="RefSeq" id="XP_010242166.1">
    <property type="nucleotide sequence ID" value="XM_010243864.2"/>
</dbReference>
<organism evidence="12 13">
    <name type="scientific">Nelumbo nucifera</name>
    <name type="common">Sacred lotus</name>
    <dbReference type="NCBI Taxonomy" id="4432"/>
    <lineage>
        <taxon>Eukaryota</taxon>
        <taxon>Viridiplantae</taxon>
        <taxon>Streptophyta</taxon>
        <taxon>Embryophyta</taxon>
        <taxon>Tracheophyta</taxon>
        <taxon>Spermatophyta</taxon>
        <taxon>Magnoliopsida</taxon>
        <taxon>Proteales</taxon>
        <taxon>Nelumbonaceae</taxon>
        <taxon>Nelumbo</taxon>
    </lineage>
</organism>
<dbReference type="InterPro" id="IPR003959">
    <property type="entry name" value="ATPase_AAA_core"/>
</dbReference>
<dbReference type="eggNOG" id="KOG0743">
    <property type="taxonomic scope" value="Eukaryota"/>
</dbReference>
<feature type="coiled-coil region" evidence="8">
    <location>
        <begin position="431"/>
        <end position="458"/>
    </location>
</feature>
<feature type="domain" description="AAA+ ATPase" evidence="11">
    <location>
        <begin position="233"/>
        <end position="379"/>
    </location>
</feature>
<dbReference type="PROSITE" id="PS00674">
    <property type="entry name" value="AAA"/>
    <property type="match status" value="1"/>
</dbReference>
<dbReference type="KEGG" id="nnu:104586579"/>
<evidence type="ECO:0000256" key="4">
    <source>
        <dbReference type="ARBA" id="ARBA00022840"/>
    </source>
</evidence>
<keyword evidence="4 7" id="KW-0067">ATP-binding</keyword>
<feature type="region of interest" description="Disordered" evidence="9">
    <location>
        <begin position="466"/>
        <end position="500"/>
    </location>
</feature>
<dbReference type="PANTHER" id="PTHR23070">
    <property type="entry name" value="BCS1 AAA-TYPE ATPASE"/>
    <property type="match status" value="1"/>
</dbReference>
<evidence type="ECO:0000256" key="1">
    <source>
        <dbReference type="ARBA" id="ARBA00001946"/>
    </source>
</evidence>
<evidence type="ECO:0000256" key="2">
    <source>
        <dbReference type="ARBA" id="ARBA00007448"/>
    </source>
</evidence>
<dbReference type="CDD" id="cd19510">
    <property type="entry name" value="RecA-like_BCS1"/>
    <property type="match status" value="1"/>
</dbReference>
<keyword evidence="8" id="KW-0175">Coiled coil</keyword>
<dbReference type="InParanoid" id="A0A1U7YQ43"/>
<evidence type="ECO:0000259" key="11">
    <source>
        <dbReference type="SMART" id="SM00382"/>
    </source>
</evidence>
<feature type="compositionally biased region" description="Basic and acidic residues" evidence="9">
    <location>
        <begin position="479"/>
        <end position="500"/>
    </location>
</feature>
<dbReference type="GO" id="GO:0005524">
    <property type="term" value="F:ATP binding"/>
    <property type="evidence" value="ECO:0007669"/>
    <property type="project" value="UniProtKB-KW"/>
</dbReference>
<dbReference type="InterPro" id="IPR027417">
    <property type="entry name" value="P-loop_NTPase"/>
</dbReference>
<proteinExistence type="inferred from homology"/>
<dbReference type="Proteomes" id="UP000189703">
    <property type="component" value="Unplaced"/>
</dbReference>
<keyword evidence="10" id="KW-0812">Transmembrane</keyword>
<evidence type="ECO:0000313" key="13">
    <source>
        <dbReference type="RefSeq" id="XP_010242166.1"/>
    </source>
</evidence>
<dbReference type="Pfam" id="PF14363">
    <property type="entry name" value="AAA_assoc"/>
    <property type="match status" value="1"/>
</dbReference>
<dbReference type="InterPro" id="IPR058017">
    <property type="entry name" value="At3g28540-like_C"/>
</dbReference>
<evidence type="ECO:0000256" key="7">
    <source>
        <dbReference type="RuleBase" id="RU003651"/>
    </source>
</evidence>
<dbReference type="OMA" id="CIFQYSK"/>
<keyword evidence="3 7" id="KW-0547">Nucleotide-binding</keyword>
<reference evidence="13" key="1">
    <citation type="submission" date="2025-08" db="UniProtKB">
        <authorList>
            <consortium name="RefSeq"/>
        </authorList>
    </citation>
    <scope>IDENTIFICATION</scope>
</reference>
<dbReference type="SMART" id="SM00382">
    <property type="entry name" value="AAA"/>
    <property type="match status" value="1"/>
</dbReference>
<keyword evidence="5" id="KW-0460">Magnesium</keyword>
<keyword evidence="10" id="KW-0472">Membrane</keyword>
<evidence type="ECO:0000256" key="5">
    <source>
        <dbReference type="ARBA" id="ARBA00022842"/>
    </source>
</evidence>
<dbReference type="Gene3D" id="3.40.50.300">
    <property type="entry name" value="P-loop containing nucleotide triphosphate hydrolases"/>
    <property type="match status" value="1"/>
</dbReference>
<dbReference type="STRING" id="4432.A0A1U7YQ43"/>
<dbReference type="AlphaFoldDB" id="A0A1U7YQ43"/>
<evidence type="ECO:0000256" key="3">
    <source>
        <dbReference type="ARBA" id="ARBA00022741"/>
    </source>
</evidence>
<dbReference type="GO" id="GO:0016887">
    <property type="term" value="F:ATP hydrolysis activity"/>
    <property type="evidence" value="ECO:0007669"/>
    <property type="project" value="InterPro"/>
</dbReference>
<sequence>MAMGEVWTGLGSMVAGFMFLWAMFQQYFPHQLRGPLEKYGHQLKSLVYPYIQITFHEYGGERFKRSDVFTAIDSYLTVNSSKSAKRLRADMGENAKSLILCMDDHEEVADEFDGVKLWWSSKKTIPKPQPFSYFSAPEEKRFYKLTFHKRHRDLITGRYLNHVLEQGKAVRMRNRQRKLYTNNKKAVWSHVVFDHPATFETLAMDPQKKKEIVDDLITFSKAKDHYSMIGKAWKRGYLLYGPPGTGKSSMVAAMANLLDYDVYDLELTAVNDNTDLRKLLIETSSKSIIVIEDIDCSLELSGRRNKKKEERGDEEKPEQFKEKESKVTLSGLLNSIDGLWSACVGERLIVFTTNHVDELDPALIRRGRMDKHIELSYCCFEAFKILAKNYLDIDAHELFERIGRLMEEILITPADVAEYLMPKTPNKRDVDACLENLLRALEAKKEAARLKANEEVKEIADALAGEEGKGKVETLTPKEGLKEDEPLINTEVKEAESSPH</sequence>
<accession>A0A1U7YQ43</accession>
<evidence type="ECO:0000313" key="12">
    <source>
        <dbReference type="Proteomes" id="UP000189703"/>
    </source>
</evidence>
<evidence type="ECO:0000256" key="10">
    <source>
        <dbReference type="SAM" id="Phobius"/>
    </source>
</evidence>
<dbReference type="InterPro" id="IPR050747">
    <property type="entry name" value="Mitochondrial_chaperone_BCS1"/>
</dbReference>
<comment type="cofactor">
    <cofactor evidence="1">
        <name>Mg(2+)</name>
        <dbReference type="ChEBI" id="CHEBI:18420"/>
    </cofactor>
</comment>
<evidence type="ECO:0000256" key="9">
    <source>
        <dbReference type="SAM" id="MobiDB-lite"/>
    </source>
</evidence>
<evidence type="ECO:0000256" key="8">
    <source>
        <dbReference type="SAM" id="Coils"/>
    </source>
</evidence>
<dbReference type="InterPro" id="IPR003593">
    <property type="entry name" value="AAA+_ATPase"/>
</dbReference>
<keyword evidence="12" id="KW-1185">Reference proteome</keyword>